<feature type="transmembrane region" description="Helical" evidence="11">
    <location>
        <begin position="239"/>
        <end position="258"/>
    </location>
</feature>
<dbReference type="Proteomes" id="UP000472273">
    <property type="component" value="Unplaced"/>
</dbReference>
<feature type="transmembrane region" description="Helical" evidence="11">
    <location>
        <begin position="413"/>
        <end position="437"/>
    </location>
</feature>
<organism evidence="14 15">
    <name type="scientific">Pseudonaja textilis</name>
    <name type="common">Eastern brown snake</name>
    <dbReference type="NCBI Taxonomy" id="8673"/>
    <lineage>
        <taxon>Eukaryota</taxon>
        <taxon>Metazoa</taxon>
        <taxon>Chordata</taxon>
        <taxon>Craniata</taxon>
        <taxon>Vertebrata</taxon>
        <taxon>Euteleostomi</taxon>
        <taxon>Lepidosauria</taxon>
        <taxon>Squamata</taxon>
        <taxon>Bifurcata</taxon>
        <taxon>Unidentata</taxon>
        <taxon>Episquamata</taxon>
        <taxon>Toxicofera</taxon>
        <taxon>Serpentes</taxon>
        <taxon>Colubroidea</taxon>
        <taxon>Elapidae</taxon>
        <taxon>Hydrophiinae</taxon>
        <taxon>Pseudonaja</taxon>
    </lineage>
</organism>
<dbReference type="InterPro" id="IPR047819">
    <property type="entry name" value="P5A-ATPase_N"/>
</dbReference>
<evidence type="ECO:0000256" key="6">
    <source>
        <dbReference type="ARBA" id="ARBA00022840"/>
    </source>
</evidence>
<evidence type="ECO:0000256" key="8">
    <source>
        <dbReference type="ARBA" id="ARBA00022967"/>
    </source>
</evidence>
<dbReference type="InterPro" id="IPR059000">
    <property type="entry name" value="ATPase_P-type_domA"/>
</dbReference>
<proteinExistence type="inferred from homology"/>
<sequence>MLDKYLPNTTPEPELLPPGSSRSSGVLGRLPSRQSLSSQEVFGYKTGGFRRALCLAGYVLSCGGLLLLFHWKPEWDVWANCQPCSLEEADVVLLRSTDEFQICTRKKVTWIPLSTHLKPSSLATEDEESLPNRVIEKPGFKVRSLQVQKIRYAWDFSAREFRKVGALEDHYSPLEIHAKFGAGLTSAQQELRREISGPNAIDIEVTPVWKLLVKEVLHPFYIFQAFSVCLWFAESYSEYAVAIIIMSLLSISLTVYDLRKQSVKLHQLVESHNSVLVKVFRKETGAQEVESRHLVPGDILVLDEGRSLMSCDALLLSGQCVVNEGMLTGESLPVTKTALPQECKSSQPWHLGSSEDSRRHLLFCGTDVIQARGGDAGPARAIVLRTGFNTAKGDLVRSILYPKPMNFRLYRDALQFLLCLVVAAGIGMVYAICVFVINGQEAGEVVKKALDVITIAVPPALPAALTTGIIYAQRRLKKKGIFCISPQRINVCGQLNLVCFDKVTSGRGPRGVGLALFQAAHRFSSGPRMPWGPASAAMACCHSLMVLDGKVQGDPLDLKMFEATHWELVDSAGGEGGPADVLVVRPGPEAAEVSGLAVLRQFPFSSALQRMTVVAQELPGDGRVFMKGAPEMVAGFCQPETVPPSFARELQGCTSQGFRVIALAHKRLQEGQLAASLTREELESGLTFLGLLVMENRLKSETRPVLQELHQARIRSVMVTGDNLQTAITVARNAGMIPQGSRVILVEASAGPGRPLASVSWEELEEPSQEDALGYLHGRQEGKRCRGFHFCLTGGSYEVLSQHFGQLLPQLLLNGTVFARMSPAQKAHLVQQFQQGIGQEGALKEAHAGISLSEQDASVASPFTSTVPTIECVPELIRHGRAALVTSFCMFKYMALFSLASYVGVLLLYWQLNSFGNYQFLFLDLAITTVIGMTTDPPLPPRAGGPNGPHPKLAPHRPPTQLIAPPLLLSVVLNLLFSLAVQLCGFLLVQRQPWYSPTLGGLPSPLPSSACSPGNSSQGPGPRTPLPREGFQSYENTSVWLLCTLNCLTAALVFSKGRPFREPLYKNYVFVVVLAVQLAVCLFFLFANIDGLYGWGMGTFCPARPPADLLPLSPPPQEWVIENRALWRWLKGATGYQSSSRYKQLQRALRQDPAWPPSNRTDFSGSLAVPLEGPGPTYTNPAFVSHEPPCHQG</sequence>
<dbReference type="GO" id="GO:0031902">
    <property type="term" value="C:late endosome membrane"/>
    <property type="evidence" value="ECO:0007669"/>
    <property type="project" value="TreeGrafter"/>
</dbReference>
<dbReference type="InterPro" id="IPR008250">
    <property type="entry name" value="ATPase_P-typ_transduc_dom_A_sf"/>
</dbReference>
<dbReference type="PANTHER" id="PTHR45630:SF1">
    <property type="entry name" value="CATION-TRANSPORTING ATPASE 13A4-RELATED"/>
    <property type="match status" value="1"/>
</dbReference>
<dbReference type="Pfam" id="PF00122">
    <property type="entry name" value="E1-E2_ATPase"/>
    <property type="match status" value="1"/>
</dbReference>
<dbReference type="InterPro" id="IPR023298">
    <property type="entry name" value="ATPase_P-typ_TM_dom_sf"/>
</dbReference>
<dbReference type="SUPFAM" id="SSF56784">
    <property type="entry name" value="HAD-like"/>
    <property type="match status" value="1"/>
</dbReference>
<evidence type="ECO:0000256" key="4">
    <source>
        <dbReference type="ARBA" id="ARBA00022723"/>
    </source>
</evidence>
<dbReference type="OMA" id="TTWEMAV"/>
<dbReference type="InterPro" id="IPR004014">
    <property type="entry name" value="ATPase_P-typ_cation-transptr_N"/>
</dbReference>
<reference evidence="14" key="2">
    <citation type="submission" date="2025-09" db="UniProtKB">
        <authorList>
            <consortium name="Ensembl"/>
        </authorList>
    </citation>
    <scope>IDENTIFICATION</scope>
</reference>
<feature type="transmembrane region" description="Helical" evidence="11">
    <location>
        <begin position="449"/>
        <end position="472"/>
    </location>
</feature>
<dbReference type="PRINTS" id="PR00119">
    <property type="entry name" value="CATATPASE"/>
</dbReference>
<gene>
    <name evidence="14" type="primary">ATP13A4</name>
</gene>
<dbReference type="NCBIfam" id="TIGR01657">
    <property type="entry name" value="P-ATPase-V"/>
    <property type="match status" value="1"/>
</dbReference>
<evidence type="ECO:0000256" key="5">
    <source>
        <dbReference type="ARBA" id="ARBA00022741"/>
    </source>
</evidence>
<dbReference type="InterPro" id="IPR047821">
    <property type="entry name" value="P5B-type_ATPase"/>
</dbReference>
<keyword evidence="3 11" id="KW-0812">Transmembrane</keyword>
<protein>
    <recommendedName>
        <fullName evidence="11">Cation-transporting ATPase</fullName>
        <ecNumber evidence="11">7.2.2.-</ecNumber>
    </recommendedName>
</protein>
<dbReference type="Pfam" id="PF12409">
    <property type="entry name" value="P5-ATPase"/>
    <property type="match status" value="1"/>
</dbReference>
<reference evidence="14" key="1">
    <citation type="submission" date="2025-08" db="UniProtKB">
        <authorList>
            <consortium name="Ensembl"/>
        </authorList>
    </citation>
    <scope>IDENTIFICATION</scope>
</reference>
<comment type="similarity">
    <text evidence="2 11">Belongs to the cation transport ATPase (P-type) (TC 3.A.3) family. Type V subfamily.</text>
</comment>
<keyword evidence="15" id="KW-1185">Reference proteome</keyword>
<evidence type="ECO:0000256" key="11">
    <source>
        <dbReference type="RuleBase" id="RU362082"/>
    </source>
</evidence>
<keyword evidence="7 11" id="KW-0460">Magnesium</keyword>
<keyword evidence="5 11" id="KW-0547">Nucleotide-binding</keyword>
<dbReference type="GO" id="GO:0005789">
    <property type="term" value="C:endoplasmic reticulum membrane"/>
    <property type="evidence" value="ECO:0007669"/>
    <property type="project" value="TreeGrafter"/>
</dbReference>
<dbReference type="GO" id="GO:0019829">
    <property type="term" value="F:ATPase-coupled monoatomic cation transmembrane transporter activity"/>
    <property type="evidence" value="ECO:0007669"/>
    <property type="project" value="UniProtKB-UniRule"/>
</dbReference>
<comment type="catalytic activity">
    <reaction evidence="11">
        <text>ATP + H2O = ADP + phosphate + H(+)</text>
        <dbReference type="Rhea" id="RHEA:13065"/>
        <dbReference type="ChEBI" id="CHEBI:15377"/>
        <dbReference type="ChEBI" id="CHEBI:15378"/>
        <dbReference type="ChEBI" id="CHEBI:30616"/>
        <dbReference type="ChEBI" id="CHEBI:43474"/>
        <dbReference type="ChEBI" id="CHEBI:456216"/>
    </reaction>
</comment>
<dbReference type="InterPro" id="IPR023214">
    <property type="entry name" value="HAD_sf"/>
</dbReference>
<dbReference type="SUPFAM" id="SSF81660">
    <property type="entry name" value="Metal cation-transporting ATPase, ATP-binding domain N"/>
    <property type="match status" value="1"/>
</dbReference>
<dbReference type="GO" id="GO:0005524">
    <property type="term" value="F:ATP binding"/>
    <property type="evidence" value="ECO:0007669"/>
    <property type="project" value="UniProtKB-UniRule"/>
</dbReference>
<dbReference type="SUPFAM" id="SSF81665">
    <property type="entry name" value="Calcium ATPase, transmembrane domain M"/>
    <property type="match status" value="1"/>
</dbReference>
<keyword evidence="9 11" id="KW-1133">Transmembrane helix</keyword>
<evidence type="ECO:0000256" key="2">
    <source>
        <dbReference type="ARBA" id="ARBA00006000"/>
    </source>
</evidence>
<dbReference type="CDD" id="cd07542">
    <property type="entry name" value="P-type_ATPase_cation"/>
    <property type="match status" value="1"/>
</dbReference>
<dbReference type="SMART" id="SM00831">
    <property type="entry name" value="Cation_ATPase_N"/>
    <property type="match status" value="1"/>
</dbReference>
<feature type="transmembrane region" description="Helical" evidence="11">
    <location>
        <begin position="49"/>
        <end position="69"/>
    </location>
</feature>
<accession>A0A670Z0W6</accession>
<feature type="compositionally biased region" description="Low complexity" evidence="12">
    <location>
        <begin position="11"/>
        <end position="30"/>
    </location>
</feature>
<evidence type="ECO:0000256" key="9">
    <source>
        <dbReference type="ARBA" id="ARBA00022989"/>
    </source>
</evidence>
<keyword evidence="10 11" id="KW-0472">Membrane</keyword>
<dbReference type="FunFam" id="2.70.150.10:FF:000060">
    <property type="entry name" value="Cation-transporting ATPase"/>
    <property type="match status" value="1"/>
</dbReference>
<evidence type="ECO:0000256" key="7">
    <source>
        <dbReference type="ARBA" id="ARBA00022842"/>
    </source>
</evidence>
<dbReference type="EC" id="7.2.2.-" evidence="11"/>
<dbReference type="GO" id="GO:0015203">
    <property type="term" value="F:polyamine transmembrane transporter activity"/>
    <property type="evidence" value="ECO:0007669"/>
    <property type="project" value="TreeGrafter"/>
</dbReference>
<feature type="domain" description="Cation-transporting P-type ATPase N-terminal" evidence="13">
    <location>
        <begin position="168"/>
        <end position="236"/>
    </location>
</feature>
<evidence type="ECO:0000256" key="12">
    <source>
        <dbReference type="SAM" id="MobiDB-lite"/>
    </source>
</evidence>
<feature type="transmembrane region" description="Helical" evidence="11">
    <location>
        <begin position="967"/>
        <end position="989"/>
    </location>
</feature>
<dbReference type="AlphaFoldDB" id="A0A670Z0W6"/>
<dbReference type="Gene3D" id="3.40.50.1000">
    <property type="entry name" value="HAD superfamily/HAD-like"/>
    <property type="match status" value="1"/>
</dbReference>
<keyword evidence="8 11" id="KW-1278">Translocase</keyword>
<keyword evidence="4 11" id="KW-0479">Metal-binding</keyword>
<evidence type="ECO:0000259" key="13">
    <source>
        <dbReference type="SMART" id="SM00831"/>
    </source>
</evidence>
<dbReference type="Gene3D" id="3.40.1110.10">
    <property type="entry name" value="Calcium-transporting ATPase, cytoplasmic domain N"/>
    <property type="match status" value="1"/>
</dbReference>
<evidence type="ECO:0000256" key="1">
    <source>
        <dbReference type="ARBA" id="ARBA00004141"/>
    </source>
</evidence>
<dbReference type="InterPro" id="IPR006544">
    <property type="entry name" value="P-type_TPase_V"/>
</dbReference>
<dbReference type="GeneTree" id="ENSGT00940000159448"/>
<evidence type="ECO:0000313" key="15">
    <source>
        <dbReference type="Proteomes" id="UP000472273"/>
    </source>
</evidence>
<comment type="subcellular location">
    <subcellularLocation>
        <location evidence="1 11">Membrane</location>
        <topology evidence="1 11">Multi-pass membrane protein</topology>
    </subcellularLocation>
</comment>
<dbReference type="SUPFAM" id="SSF81653">
    <property type="entry name" value="Calcium ATPase, transduction domain A"/>
    <property type="match status" value="1"/>
</dbReference>
<dbReference type="Ensembl" id="ENSPTXT00000017412.1">
    <property type="protein sequence ID" value="ENSPTXP00000016894.1"/>
    <property type="gene ID" value="ENSPTXG00000011648.1"/>
</dbReference>
<name>A0A670Z0W6_PSETE</name>
<dbReference type="GO" id="GO:0015662">
    <property type="term" value="F:P-type ion transporter activity"/>
    <property type="evidence" value="ECO:0007669"/>
    <property type="project" value="InterPro"/>
</dbReference>
<dbReference type="FunFam" id="1.20.1110.10:FF:000023">
    <property type="entry name" value="Cation-transporting ATPase"/>
    <property type="match status" value="1"/>
</dbReference>
<keyword evidence="6 11" id="KW-0067">ATP-binding</keyword>
<evidence type="ECO:0000256" key="10">
    <source>
        <dbReference type="ARBA" id="ARBA00023136"/>
    </source>
</evidence>
<comment type="caution">
    <text evidence="11">Lacks conserved residue(s) required for the propagation of feature annotation.</text>
</comment>
<dbReference type="Pfam" id="PF13246">
    <property type="entry name" value="Cation_ATPase"/>
    <property type="match status" value="1"/>
</dbReference>
<feature type="region of interest" description="Disordered" evidence="12">
    <location>
        <begin position="1006"/>
        <end position="1028"/>
    </location>
</feature>
<evidence type="ECO:0000313" key="14">
    <source>
        <dbReference type="Ensembl" id="ENSPTXP00000016894.1"/>
    </source>
</evidence>
<dbReference type="PANTHER" id="PTHR45630">
    <property type="entry name" value="CATION-TRANSPORTING ATPASE-RELATED"/>
    <property type="match status" value="1"/>
</dbReference>
<dbReference type="InterPro" id="IPR036412">
    <property type="entry name" value="HAD-like_sf"/>
</dbReference>
<evidence type="ECO:0000256" key="3">
    <source>
        <dbReference type="ARBA" id="ARBA00022692"/>
    </source>
</evidence>
<dbReference type="GO" id="GO:0006874">
    <property type="term" value="P:intracellular calcium ion homeostasis"/>
    <property type="evidence" value="ECO:0007669"/>
    <property type="project" value="TreeGrafter"/>
</dbReference>
<dbReference type="Gene3D" id="2.70.150.10">
    <property type="entry name" value="Calcium-transporting ATPase, cytoplasmic transduction domain A"/>
    <property type="match status" value="1"/>
</dbReference>
<dbReference type="Pfam" id="PF00690">
    <property type="entry name" value="Cation_ATPase_N"/>
    <property type="match status" value="1"/>
</dbReference>
<dbReference type="InterPro" id="IPR023299">
    <property type="entry name" value="ATPase_P-typ_cyto_dom_N"/>
</dbReference>
<dbReference type="GO" id="GO:0046872">
    <property type="term" value="F:metal ion binding"/>
    <property type="evidence" value="ECO:0007669"/>
    <property type="project" value="UniProtKB-UniRule"/>
</dbReference>
<feature type="transmembrane region" description="Helical" evidence="11">
    <location>
        <begin position="1067"/>
        <end position="1087"/>
    </location>
</feature>
<feature type="region of interest" description="Disordered" evidence="12">
    <location>
        <begin position="1"/>
        <end position="30"/>
    </location>
</feature>
<feature type="transmembrane region" description="Helical" evidence="11">
    <location>
        <begin position="893"/>
        <end position="912"/>
    </location>
</feature>